<comment type="caution">
    <text evidence="2">The sequence shown here is derived from an EMBL/GenBank/DDBJ whole genome shotgun (WGS) entry which is preliminary data.</text>
</comment>
<dbReference type="EMBL" id="MU150374">
    <property type="protein sequence ID" value="KAF9457360.1"/>
    <property type="molecule type" value="Genomic_DNA"/>
</dbReference>
<feature type="region of interest" description="Disordered" evidence="1">
    <location>
        <begin position="58"/>
        <end position="82"/>
    </location>
</feature>
<gene>
    <name evidence="2" type="ORF">BDZ94DRAFT_1273366</name>
</gene>
<organism evidence="2 3">
    <name type="scientific">Collybia nuda</name>
    <dbReference type="NCBI Taxonomy" id="64659"/>
    <lineage>
        <taxon>Eukaryota</taxon>
        <taxon>Fungi</taxon>
        <taxon>Dikarya</taxon>
        <taxon>Basidiomycota</taxon>
        <taxon>Agaricomycotina</taxon>
        <taxon>Agaricomycetes</taxon>
        <taxon>Agaricomycetidae</taxon>
        <taxon>Agaricales</taxon>
        <taxon>Tricholomatineae</taxon>
        <taxon>Clitocybaceae</taxon>
        <taxon>Collybia</taxon>
    </lineage>
</organism>
<reference evidence="2" key="1">
    <citation type="submission" date="2020-11" db="EMBL/GenBank/DDBJ databases">
        <authorList>
            <consortium name="DOE Joint Genome Institute"/>
            <person name="Ahrendt S."/>
            <person name="Riley R."/>
            <person name="Andreopoulos W."/>
            <person name="Labutti K."/>
            <person name="Pangilinan J."/>
            <person name="Ruiz-Duenas F.J."/>
            <person name="Barrasa J.M."/>
            <person name="Sanchez-Garcia M."/>
            <person name="Camarero S."/>
            <person name="Miyauchi S."/>
            <person name="Serrano A."/>
            <person name="Linde D."/>
            <person name="Babiker R."/>
            <person name="Drula E."/>
            <person name="Ayuso-Fernandez I."/>
            <person name="Pacheco R."/>
            <person name="Padilla G."/>
            <person name="Ferreira P."/>
            <person name="Barriuso J."/>
            <person name="Kellner H."/>
            <person name="Castanera R."/>
            <person name="Alfaro M."/>
            <person name="Ramirez L."/>
            <person name="Pisabarro A.G."/>
            <person name="Kuo A."/>
            <person name="Tritt A."/>
            <person name="Lipzen A."/>
            <person name="He G."/>
            <person name="Yan M."/>
            <person name="Ng V."/>
            <person name="Cullen D."/>
            <person name="Martin F."/>
            <person name="Rosso M.-N."/>
            <person name="Henrissat B."/>
            <person name="Hibbett D."/>
            <person name="Martinez A.T."/>
            <person name="Grigoriev I.V."/>
        </authorList>
    </citation>
    <scope>NUCLEOTIDE SEQUENCE</scope>
    <source>
        <strain evidence="2">CBS 247.69</strain>
    </source>
</reference>
<proteinExistence type="predicted"/>
<sequence length="98" mass="11359">MGSTFLSSDLYPFPRRSVHLRSRKVYQITCYVRAYLRPTLRCIWTSKYIIPRILSKRRPNNSLGSREVPRPSDPPPRANTTIDNNISRIAGEFIPIVL</sequence>
<evidence type="ECO:0000313" key="2">
    <source>
        <dbReference type="EMBL" id="KAF9457360.1"/>
    </source>
</evidence>
<dbReference type="Proteomes" id="UP000807353">
    <property type="component" value="Unassembled WGS sequence"/>
</dbReference>
<evidence type="ECO:0000256" key="1">
    <source>
        <dbReference type="SAM" id="MobiDB-lite"/>
    </source>
</evidence>
<accession>A0A9P6CCQ3</accession>
<keyword evidence="3" id="KW-1185">Reference proteome</keyword>
<evidence type="ECO:0000313" key="3">
    <source>
        <dbReference type="Proteomes" id="UP000807353"/>
    </source>
</evidence>
<dbReference type="AlphaFoldDB" id="A0A9P6CCQ3"/>
<protein>
    <submittedName>
        <fullName evidence="2">Uncharacterized protein</fullName>
    </submittedName>
</protein>
<name>A0A9P6CCQ3_9AGAR</name>